<dbReference type="EMBL" id="KQ234561">
    <property type="protein sequence ID" value="KMZ76934.1"/>
    <property type="molecule type" value="Genomic_DNA"/>
</dbReference>
<keyword evidence="1" id="KW-1133">Transmembrane helix</keyword>
<sequence length="604" mass="71064">MSNDEEYILQNIKKQHTFIENLDFYKIHEEFNKSCDNRYGNDACYKGITDRWPKSHEVQELLENLYSNLYKIYSVHNNTTNDYFENINLRDEKIYCVSLKYWLYDKIVTKGLKEDEIKELFDGWRNHIKEKIKYQPLQPCTFYNLNMDEIKSIKNIYALYTILHSTTKIFENCNEIECKYKDYFEQGLVEFINSVNKCSRDSMSEGYCAEFRDFLNICYDYNNNNNNNNNNKGIKLFKNYYAASVDNSMRYLLPVNNNKNETLYAFIKDNKWLNWGKIYHIVNPQKSTTIAATSVYNFIADSGFYKTYKEFNISCTNYQTDGNASCPNDTLANLNPRTNVTDLLNKLYSNLYRVYASNKTQNNDYFEGIRPQVEKIGCICLKYWLYDQIVSKGLEESEIKKLFEGYEEYINGKIVGAPKNYCNFSELSLNQINTLKNIYGFYAILYDNTRNSETCKNDNCKYMDYFGKGLDEFINGINNCTSNSPNKNFCNEFNEFVKMCKDINEYAGISIYDEGTKSKDGTAGKYFLFDEKYQNEQLYIYLKDKKLLNFVKTSHFVLTKNNTTIAATSVVGSAIGLSSIFYYLYKVNLKIIKKCYCNKYKIVR</sequence>
<reference evidence="2 3" key="1">
    <citation type="submission" date="2011-08" db="EMBL/GenBank/DDBJ databases">
        <title>The Genome Sequence of Plasmodium vivax India VII.</title>
        <authorList>
            <consortium name="The Broad Institute Genome Sequencing Platform"/>
            <consortium name="The Broad Institute Genome Sequencing Center for Infectious Disease"/>
            <person name="Neafsey D."/>
            <person name="Carlton J."/>
            <person name="Barnwell J."/>
            <person name="Collins W."/>
            <person name="Escalante A."/>
            <person name="Mullikin J."/>
            <person name="Saul A."/>
            <person name="Guigo R."/>
            <person name="Camara F."/>
            <person name="Young S.K."/>
            <person name="Zeng Q."/>
            <person name="Gargeya S."/>
            <person name="Fitzgerald M."/>
            <person name="Haas B."/>
            <person name="Abouelleil A."/>
            <person name="Alvarado L."/>
            <person name="Arachchi H.M."/>
            <person name="Berlin A."/>
            <person name="Brown A."/>
            <person name="Chapman S.B."/>
            <person name="Chen Z."/>
            <person name="Dunbar C."/>
            <person name="Freedman E."/>
            <person name="Gearin G."/>
            <person name="Gellesch M."/>
            <person name="Goldberg J."/>
            <person name="Griggs A."/>
            <person name="Gujja S."/>
            <person name="Heiman D."/>
            <person name="Howarth C."/>
            <person name="Larson L."/>
            <person name="Lui A."/>
            <person name="MacDonald P.J.P."/>
            <person name="Montmayeur A."/>
            <person name="Murphy C."/>
            <person name="Neiman D."/>
            <person name="Pearson M."/>
            <person name="Priest M."/>
            <person name="Roberts A."/>
            <person name="Saif S."/>
            <person name="Shea T."/>
            <person name="Shenoy N."/>
            <person name="Sisk P."/>
            <person name="Stolte C."/>
            <person name="Sykes S."/>
            <person name="Wortman J."/>
            <person name="Nusbaum C."/>
            <person name="Birren B."/>
        </authorList>
    </citation>
    <scope>NUCLEOTIDE SEQUENCE [LARGE SCALE GENOMIC DNA]</scope>
    <source>
        <strain evidence="2 3">India VII</strain>
    </source>
</reference>
<dbReference type="AlphaFoldDB" id="A0A0J9S2H3"/>
<evidence type="ECO:0000256" key="1">
    <source>
        <dbReference type="SAM" id="Phobius"/>
    </source>
</evidence>
<name>A0A0J9S2H3_PLAVI</name>
<protein>
    <submittedName>
        <fullName evidence="2">Uncharacterized protein</fullName>
    </submittedName>
</protein>
<accession>A0A0J9S2H3</accession>
<dbReference type="OrthoDB" id="10334926at2759"/>
<keyword evidence="1" id="KW-0812">Transmembrane</keyword>
<dbReference type="Proteomes" id="UP000053562">
    <property type="component" value="Unassembled WGS sequence"/>
</dbReference>
<proteinExistence type="predicted"/>
<organism evidence="2 3">
    <name type="scientific">Plasmodium vivax India VII</name>
    <dbReference type="NCBI Taxonomy" id="1077284"/>
    <lineage>
        <taxon>Eukaryota</taxon>
        <taxon>Sar</taxon>
        <taxon>Alveolata</taxon>
        <taxon>Apicomplexa</taxon>
        <taxon>Aconoidasida</taxon>
        <taxon>Haemosporida</taxon>
        <taxon>Plasmodiidae</taxon>
        <taxon>Plasmodium</taxon>
        <taxon>Plasmodium (Plasmodium)</taxon>
    </lineage>
</organism>
<feature type="transmembrane region" description="Helical" evidence="1">
    <location>
        <begin position="565"/>
        <end position="585"/>
    </location>
</feature>
<gene>
    <name evidence="2" type="ORF">PVIIG_06257</name>
</gene>
<keyword evidence="1" id="KW-0472">Membrane</keyword>
<evidence type="ECO:0000313" key="3">
    <source>
        <dbReference type="Proteomes" id="UP000053562"/>
    </source>
</evidence>
<evidence type="ECO:0000313" key="2">
    <source>
        <dbReference type="EMBL" id="KMZ76934.1"/>
    </source>
</evidence>